<dbReference type="PANTHER" id="PTHR42718">
    <property type="entry name" value="MAJOR FACILITATOR SUPERFAMILY MULTIDRUG TRANSPORTER MFSC"/>
    <property type="match status" value="1"/>
</dbReference>
<dbReference type="EMBL" id="SMKA01000283">
    <property type="protein sequence ID" value="TDC17162.1"/>
    <property type="molecule type" value="Genomic_DNA"/>
</dbReference>
<feature type="transmembrane region" description="Helical" evidence="7">
    <location>
        <begin position="270"/>
        <end position="296"/>
    </location>
</feature>
<keyword evidence="6 7" id="KW-0472">Membrane</keyword>
<feature type="transmembrane region" description="Helical" evidence="7">
    <location>
        <begin position="142"/>
        <end position="162"/>
    </location>
</feature>
<feature type="transmembrane region" description="Helical" evidence="7">
    <location>
        <begin position="109"/>
        <end position="130"/>
    </location>
</feature>
<feature type="transmembrane region" description="Helical" evidence="7">
    <location>
        <begin position="361"/>
        <end position="383"/>
    </location>
</feature>
<evidence type="ECO:0000313" key="10">
    <source>
        <dbReference type="Proteomes" id="UP000295075"/>
    </source>
</evidence>
<feature type="transmembrane region" description="Helical" evidence="7">
    <location>
        <begin position="168"/>
        <end position="192"/>
    </location>
</feature>
<feature type="transmembrane region" description="Helical" evidence="7">
    <location>
        <begin position="204"/>
        <end position="223"/>
    </location>
</feature>
<feature type="domain" description="Major facilitator superfamily (MFS) profile" evidence="8">
    <location>
        <begin position="18"/>
        <end position="495"/>
    </location>
</feature>
<sequence length="503" mass="51771">MSESTTVSARAGRREWLGLAVLALPTILLGLDATVLHLAAPVLSTDLSPSSSQLLWIVDVYGFVVAGLLVTMGTVGDRIGRRRLLMIGAAGFLAASVLAAFATSPELLIAARALLGLAGATLMPSTLSLLSNMFHDPDQRRLAIAIWMTNFMVGGMAGPLIGGVLLDHFWWGSVFLIGVPPLVLLLIAAPLLLPEFRNPKAGRIDLLSVVLSTGAIVAVVYAIKETAKGEAHLTTLAIALSGVALGWVFGRRQLRLSEPLVDLRLFRRAAFSASLGAQMFGLYVLAALQFLTVQYFQLVLGMSPLEAGLWMLPMMVTGIAGTLAAPWVVRHLRAGTAMTVGFVVAVPGLALMATAGRLPVVIGLAVVSLGIQVVLALTYDVVVSSAPPERAGVASGMGETGTELGMALGIAIGGSLVTAAYRAAVTVPGGAADSARDTLGGAIAAAESLPGPVAQELLASARDAYTGGVQLAVLMSAVIIAVLAVATAKLVRTDQGVSLKSAP</sequence>
<dbReference type="SUPFAM" id="SSF103473">
    <property type="entry name" value="MFS general substrate transporter"/>
    <property type="match status" value="1"/>
</dbReference>
<dbReference type="GO" id="GO:0022857">
    <property type="term" value="F:transmembrane transporter activity"/>
    <property type="evidence" value="ECO:0007669"/>
    <property type="project" value="InterPro"/>
</dbReference>
<dbReference type="PANTHER" id="PTHR42718:SF47">
    <property type="entry name" value="METHYL VIOLOGEN RESISTANCE PROTEIN SMVA"/>
    <property type="match status" value="1"/>
</dbReference>
<dbReference type="PROSITE" id="PS50850">
    <property type="entry name" value="MFS"/>
    <property type="match status" value="1"/>
</dbReference>
<protein>
    <submittedName>
        <fullName evidence="9">MFS transporter</fullName>
    </submittedName>
</protein>
<dbReference type="Proteomes" id="UP000295075">
    <property type="component" value="Unassembled WGS sequence"/>
</dbReference>
<dbReference type="InterPro" id="IPR011701">
    <property type="entry name" value="MFS"/>
</dbReference>
<keyword evidence="5 7" id="KW-1133">Transmembrane helix</keyword>
<dbReference type="RefSeq" id="WP_132414511.1">
    <property type="nucleotide sequence ID" value="NZ_SMKA01000283.1"/>
</dbReference>
<organism evidence="9 10">
    <name type="scientific">Kribbella albertanoniae</name>
    <dbReference type="NCBI Taxonomy" id="1266829"/>
    <lineage>
        <taxon>Bacteria</taxon>
        <taxon>Bacillati</taxon>
        <taxon>Actinomycetota</taxon>
        <taxon>Actinomycetes</taxon>
        <taxon>Propionibacteriales</taxon>
        <taxon>Kribbellaceae</taxon>
        <taxon>Kribbella</taxon>
    </lineage>
</organism>
<keyword evidence="4 7" id="KW-0812">Transmembrane</keyword>
<name>A0A4R4PA72_9ACTN</name>
<feature type="transmembrane region" description="Helical" evidence="7">
    <location>
        <begin position="308"/>
        <end position="329"/>
    </location>
</feature>
<gene>
    <name evidence="9" type="ORF">E1261_37565</name>
</gene>
<feature type="transmembrane region" description="Helical" evidence="7">
    <location>
        <begin position="336"/>
        <end position="355"/>
    </location>
</feature>
<evidence type="ECO:0000256" key="5">
    <source>
        <dbReference type="ARBA" id="ARBA00022989"/>
    </source>
</evidence>
<feature type="transmembrane region" description="Helical" evidence="7">
    <location>
        <begin position="16"/>
        <end position="42"/>
    </location>
</feature>
<evidence type="ECO:0000259" key="8">
    <source>
        <dbReference type="PROSITE" id="PS50850"/>
    </source>
</evidence>
<proteinExistence type="predicted"/>
<feature type="transmembrane region" description="Helical" evidence="7">
    <location>
        <begin position="404"/>
        <end position="424"/>
    </location>
</feature>
<dbReference type="Gene3D" id="1.20.1250.20">
    <property type="entry name" value="MFS general substrate transporter like domains"/>
    <property type="match status" value="1"/>
</dbReference>
<dbReference type="InterPro" id="IPR020846">
    <property type="entry name" value="MFS_dom"/>
</dbReference>
<keyword evidence="3" id="KW-1003">Cell membrane</keyword>
<feature type="transmembrane region" description="Helical" evidence="7">
    <location>
        <begin position="84"/>
        <end position="103"/>
    </location>
</feature>
<evidence type="ECO:0000313" key="9">
    <source>
        <dbReference type="EMBL" id="TDC17162.1"/>
    </source>
</evidence>
<evidence type="ECO:0000256" key="4">
    <source>
        <dbReference type="ARBA" id="ARBA00022692"/>
    </source>
</evidence>
<dbReference type="CDD" id="cd17321">
    <property type="entry name" value="MFS_MMR_MDR_like"/>
    <property type="match status" value="1"/>
</dbReference>
<feature type="transmembrane region" description="Helical" evidence="7">
    <location>
        <begin position="229"/>
        <end position="249"/>
    </location>
</feature>
<dbReference type="GO" id="GO:0005886">
    <property type="term" value="C:plasma membrane"/>
    <property type="evidence" value="ECO:0007669"/>
    <property type="project" value="UniProtKB-SubCell"/>
</dbReference>
<evidence type="ECO:0000256" key="1">
    <source>
        <dbReference type="ARBA" id="ARBA00004651"/>
    </source>
</evidence>
<accession>A0A4R4PA72</accession>
<dbReference type="AlphaFoldDB" id="A0A4R4PA72"/>
<keyword evidence="2" id="KW-0813">Transport</keyword>
<comment type="caution">
    <text evidence="9">The sequence shown here is derived from an EMBL/GenBank/DDBJ whole genome shotgun (WGS) entry which is preliminary data.</text>
</comment>
<evidence type="ECO:0000256" key="7">
    <source>
        <dbReference type="SAM" id="Phobius"/>
    </source>
</evidence>
<evidence type="ECO:0000256" key="3">
    <source>
        <dbReference type="ARBA" id="ARBA00022475"/>
    </source>
</evidence>
<keyword evidence="10" id="KW-1185">Reference proteome</keyword>
<dbReference type="InterPro" id="IPR036259">
    <property type="entry name" value="MFS_trans_sf"/>
</dbReference>
<feature type="transmembrane region" description="Helical" evidence="7">
    <location>
        <begin position="54"/>
        <end position="72"/>
    </location>
</feature>
<feature type="transmembrane region" description="Helical" evidence="7">
    <location>
        <begin position="471"/>
        <end position="491"/>
    </location>
</feature>
<dbReference type="OrthoDB" id="9781469at2"/>
<reference evidence="9 10" key="1">
    <citation type="submission" date="2019-03" db="EMBL/GenBank/DDBJ databases">
        <title>Draft genome sequences of novel Actinobacteria.</title>
        <authorList>
            <person name="Sahin N."/>
            <person name="Ay H."/>
            <person name="Saygin H."/>
        </authorList>
    </citation>
    <scope>NUCLEOTIDE SEQUENCE [LARGE SCALE GENOMIC DNA]</scope>
    <source>
        <strain evidence="9 10">JCM 30547</strain>
    </source>
</reference>
<evidence type="ECO:0000256" key="2">
    <source>
        <dbReference type="ARBA" id="ARBA00022448"/>
    </source>
</evidence>
<evidence type="ECO:0000256" key="6">
    <source>
        <dbReference type="ARBA" id="ARBA00023136"/>
    </source>
</evidence>
<comment type="subcellular location">
    <subcellularLocation>
        <location evidence="1">Cell membrane</location>
        <topology evidence="1">Multi-pass membrane protein</topology>
    </subcellularLocation>
</comment>
<dbReference type="Pfam" id="PF07690">
    <property type="entry name" value="MFS_1"/>
    <property type="match status" value="1"/>
</dbReference>